<gene>
    <name evidence="2" type="ORF">EZS28_032809</name>
</gene>
<organism evidence="2 3">
    <name type="scientific">Streblomastix strix</name>
    <dbReference type="NCBI Taxonomy" id="222440"/>
    <lineage>
        <taxon>Eukaryota</taxon>
        <taxon>Metamonada</taxon>
        <taxon>Preaxostyla</taxon>
        <taxon>Oxymonadida</taxon>
        <taxon>Streblomastigidae</taxon>
        <taxon>Streblomastix</taxon>
    </lineage>
</organism>
<dbReference type="Proteomes" id="UP000324800">
    <property type="component" value="Unassembled WGS sequence"/>
</dbReference>
<feature type="compositionally biased region" description="Polar residues" evidence="1">
    <location>
        <begin position="25"/>
        <end position="39"/>
    </location>
</feature>
<proteinExistence type="predicted"/>
<evidence type="ECO:0000256" key="1">
    <source>
        <dbReference type="SAM" id="MobiDB-lite"/>
    </source>
</evidence>
<feature type="region of interest" description="Disordered" evidence="1">
    <location>
        <begin position="25"/>
        <end position="48"/>
    </location>
</feature>
<dbReference type="EMBL" id="SNRW01014262">
    <property type="protein sequence ID" value="KAA6371664.1"/>
    <property type="molecule type" value="Genomic_DNA"/>
</dbReference>
<feature type="compositionally biased region" description="Low complexity" evidence="1">
    <location>
        <begin position="188"/>
        <end position="203"/>
    </location>
</feature>
<evidence type="ECO:0000313" key="2">
    <source>
        <dbReference type="EMBL" id="KAA6371664.1"/>
    </source>
</evidence>
<dbReference type="AlphaFoldDB" id="A0A5J4UNE4"/>
<comment type="caution">
    <text evidence="2">The sequence shown here is derived from an EMBL/GenBank/DDBJ whole genome shotgun (WGS) entry which is preliminary data.</text>
</comment>
<sequence length="219" mass="25637">MLIPPIPAYLQQQTSRIPLLPYTTERNQQQRQSQKSISPTHKRADESEDDDFLDEIIPGIAIPHLPLHKSDIETAQRTWQNRGYDLVREPSVIKYKNSKWHCMLAIQKLFTFRDCREFRSDARFSLEQINIPHYLSKKYKSQSPHDKSRRNESIRIYEMEKQYAIENGKGMKKRREKDAAMDADAIKKWNSNNSNNSSSSSNNQEIQEDWTGKGNTIVP</sequence>
<feature type="region of interest" description="Disordered" evidence="1">
    <location>
        <begin position="167"/>
        <end position="219"/>
    </location>
</feature>
<evidence type="ECO:0000313" key="3">
    <source>
        <dbReference type="Proteomes" id="UP000324800"/>
    </source>
</evidence>
<reference evidence="2 3" key="1">
    <citation type="submission" date="2019-03" db="EMBL/GenBank/DDBJ databases">
        <title>Single cell metagenomics reveals metabolic interactions within the superorganism composed of flagellate Streblomastix strix and complex community of Bacteroidetes bacteria on its surface.</title>
        <authorList>
            <person name="Treitli S.C."/>
            <person name="Kolisko M."/>
            <person name="Husnik F."/>
            <person name="Keeling P."/>
            <person name="Hampl V."/>
        </authorList>
    </citation>
    <scope>NUCLEOTIDE SEQUENCE [LARGE SCALE GENOMIC DNA]</scope>
    <source>
        <strain evidence="2">ST1C</strain>
    </source>
</reference>
<feature type="compositionally biased region" description="Basic and acidic residues" evidence="1">
    <location>
        <begin position="176"/>
        <end position="187"/>
    </location>
</feature>
<name>A0A5J4UNE4_9EUKA</name>
<protein>
    <submittedName>
        <fullName evidence="2">Uncharacterized protein</fullName>
    </submittedName>
</protein>
<accession>A0A5J4UNE4</accession>